<dbReference type="Gene3D" id="3.30.70.20">
    <property type="match status" value="2"/>
</dbReference>
<organism evidence="7 8">
    <name type="scientific">Candidatus Sedimenticola endophacoides</name>
    <dbReference type="NCBI Taxonomy" id="2548426"/>
    <lineage>
        <taxon>Bacteria</taxon>
        <taxon>Pseudomonadati</taxon>
        <taxon>Pseudomonadota</taxon>
        <taxon>Gammaproteobacteria</taxon>
        <taxon>Chromatiales</taxon>
        <taxon>Sedimenticolaceae</taxon>
        <taxon>Sedimenticola</taxon>
    </lineage>
</organism>
<keyword evidence="5" id="KW-0472">Membrane</keyword>
<evidence type="ECO:0000313" key="8">
    <source>
        <dbReference type="Proteomes" id="UP000250928"/>
    </source>
</evidence>
<dbReference type="PROSITE" id="PS00198">
    <property type="entry name" value="4FE4S_FER_1"/>
    <property type="match status" value="2"/>
</dbReference>
<evidence type="ECO:0000256" key="1">
    <source>
        <dbReference type="ARBA" id="ARBA00022485"/>
    </source>
</evidence>
<accession>A0A6N4DND6</accession>
<dbReference type="PANTHER" id="PTHR24960:SF79">
    <property type="entry name" value="PHOTOSYSTEM I IRON-SULFUR CENTER"/>
    <property type="match status" value="1"/>
</dbReference>
<dbReference type="InterPro" id="IPR006311">
    <property type="entry name" value="TAT_signal"/>
</dbReference>
<sequence>MSEEKQERRPVSPRRREQNRREFLRSAGLAAGVLCASLLGAIPVLRGESARLRPPGALKDLLDEQRFLASCIKCGQCVQVCPVEAIKLADLGDGFGIGTPFIEAREQACDFSCDGLQCVLACPTGALTHEINYPAESRMGFARLSRPDACLAVRGKGFAGVARGAGFAGKLRFEAVDRWNPIPLGDHPFDLELCDLCVRLCPIEIRIAQCAQGNPPSGDANQCPPRSAIALEPAGGEGAMVPVVKDGCVGCGVCEMVCPVEQSAIVIDIDKTLDTV</sequence>
<dbReference type="GO" id="GO:0051539">
    <property type="term" value="F:4 iron, 4 sulfur cluster binding"/>
    <property type="evidence" value="ECO:0007669"/>
    <property type="project" value="UniProtKB-KW"/>
</dbReference>
<dbReference type="InterPro" id="IPR017900">
    <property type="entry name" value="4Fe4S_Fe_S_CS"/>
</dbReference>
<keyword evidence="5" id="KW-1133">Transmembrane helix</keyword>
<dbReference type="PROSITE" id="PS51379">
    <property type="entry name" value="4FE4S_FER_2"/>
    <property type="match status" value="3"/>
</dbReference>
<feature type="domain" description="4Fe-4S ferredoxin-type" evidence="6">
    <location>
        <begin position="98"/>
        <end position="132"/>
    </location>
</feature>
<dbReference type="PROSITE" id="PS51318">
    <property type="entry name" value="TAT"/>
    <property type="match status" value="1"/>
</dbReference>
<keyword evidence="1" id="KW-0004">4Fe-4S</keyword>
<dbReference type="EMBL" id="PQCO01000265">
    <property type="protein sequence ID" value="PUD99252.1"/>
    <property type="molecule type" value="Genomic_DNA"/>
</dbReference>
<feature type="domain" description="4Fe-4S ferredoxin-type" evidence="6">
    <location>
        <begin position="239"/>
        <end position="270"/>
    </location>
</feature>
<reference evidence="7 8" key="1">
    <citation type="submission" date="2018-01" db="EMBL/GenBank/DDBJ databases">
        <title>Novel co-symbiosis in the lucinid bivalve Phacoides pectinatus.</title>
        <authorList>
            <person name="Lim S.J."/>
            <person name="Davis B.G."/>
            <person name="Gill D.E."/>
            <person name="Engel A.S."/>
            <person name="Anderson L.C."/>
            <person name="Campbell B.J."/>
        </authorList>
    </citation>
    <scope>NUCLEOTIDE SEQUENCE [LARGE SCALE GENOMIC DNA]</scope>
    <source>
        <strain evidence="7">N3_P5</strain>
    </source>
</reference>
<dbReference type="SUPFAM" id="SSF54862">
    <property type="entry name" value="4Fe-4S ferredoxins"/>
    <property type="match status" value="1"/>
</dbReference>
<feature type="transmembrane region" description="Helical" evidence="5">
    <location>
        <begin position="23"/>
        <end position="45"/>
    </location>
</feature>
<dbReference type="InterPro" id="IPR017896">
    <property type="entry name" value="4Fe4S_Fe-S-bd"/>
</dbReference>
<gene>
    <name evidence="7" type="ORF">C3L24_11280</name>
</gene>
<dbReference type="CDD" id="cd16373">
    <property type="entry name" value="DMSOR_beta_like"/>
    <property type="match status" value="1"/>
</dbReference>
<dbReference type="InterPro" id="IPR050157">
    <property type="entry name" value="PSI_iron-sulfur_center"/>
</dbReference>
<evidence type="ECO:0000256" key="4">
    <source>
        <dbReference type="ARBA" id="ARBA00023014"/>
    </source>
</evidence>
<dbReference type="Pfam" id="PF12838">
    <property type="entry name" value="Fer4_7"/>
    <property type="match status" value="1"/>
</dbReference>
<dbReference type="PANTHER" id="PTHR24960">
    <property type="entry name" value="PHOTOSYSTEM I IRON-SULFUR CENTER-RELATED"/>
    <property type="match status" value="1"/>
</dbReference>
<name>A0A6N4DND6_9GAMM</name>
<dbReference type="SUPFAM" id="SSF46548">
    <property type="entry name" value="alpha-helical ferredoxin"/>
    <property type="match status" value="1"/>
</dbReference>
<protein>
    <submittedName>
        <fullName evidence="7">4Fe-4S ferredoxin</fullName>
    </submittedName>
</protein>
<keyword evidence="2" id="KW-0479">Metal-binding</keyword>
<comment type="caution">
    <text evidence="7">The sequence shown here is derived from an EMBL/GenBank/DDBJ whole genome shotgun (WGS) entry which is preliminary data.</text>
</comment>
<feature type="domain" description="4Fe-4S ferredoxin-type" evidence="6">
    <location>
        <begin position="58"/>
        <end position="91"/>
    </location>
</feature>
<evidence type="ECO:0000256" key="3">
    <source>
        <dbReference type="ARBA" id="ARBA00023004"/>
    </source>
</evidence>
<evidence type="ECO:0000259" key="6">
    <source>
        <dbReference type="PROSITE" id="PS51379"/>
    </source>
</evidence>
<evidence type="ECO:0000256" key="5">
    <source>
        <dbReference type="SAM" id="Phobius"/>
    </source>
</evidence>
<keyword evidence="3" id="KW-0408">Iron</keyword>
<proteinExistence type="predicted"/>
<dbReference type="AlphaFoldDB" id="A0A6N4DND6"/>
<keyword evidence="5" id="KW-0812">Transmembrane</keyword>
<dbReference type="GO" id="GO:0046872">
    <property type="term" value="F:metal ion binding"/>
    <property type="evidence" value="ECO:0007669"/>
    <property type="project" value="UniProtKB-KW"/>
</dbReference>
<dbReference type="Proteomes" id="UP000250928">
    <property type="component" value="Unassembled WGS sequence"/>
</dbReference>
<keyword evidence="4" id="KW-0411">Iron-sulfur</keyword>
<evidence type="ECO:0000256" key="2">
    <source>
        <dbReference type="ARBA" id="ARBA00022723"/>
    </source>
</evidence>
<evidence type="ECO:0000313" key="7">
    <source>
        <dbReference type="EMBL" id="PUD99252.1"/>
    </source>
</evidence>